<feature type="compositionally biased region" description="Polar residues" evidence="1">
    <location>
        <begin position="26"/>
        <end position="47"/>
    </location>
</feature>
<dbReference type="OrthoDB" id="5526146at2"/>
<feature type="chain" id="PRO_5001799691" description="DUF4142 domain-containing protein" evidence="2">
    <location>
        <begin position="23"/>
        <end position="269"/>
    </location>
</feature>
<reference evidence="4 5" key="1">
    <citation type="submission" date="2014-04" db="EMBL/GenBank/DDBJ databases">
        <title>Genome assembly of Hyalangium minutum DSM 14724.</title>
        <authorList>
            <person name="Sharma G."/>
            <person name="Subramanian S."/>
        </authorList>
    </citation>
    <scope>NUCLEOTIDE SEQUENCE [LARGE SCALE GENOMIC DNA]</scope>
    <source>
        <strain evidence="4 5">DSM 14724</strain>
    </source>
</reference>
<comment type="caution">
    <text evidence="4">The sequence shown here is derived from an EMBL/GenBank/DDBJ whole genome shotgun (WGS) entry which is preliminary data.</text>
</comment>
<evidence type="ECO:0000256" key="2">
    <source>
        <dbReference type="SAM" id="SignalP"/>
    </source>
</evidence>
<dbReference type="RefSeq" id="WP_052420005.1">
    <property type="nucleotide sequence ID" value="NZ_JMCB01000006.1"/>
</dbReference>
<evidence type="ECO:0000259" key="3">
    <source>
        <dbReference type="Pfam" id="PF13628"/>
    </source>
</evidence>
<evidence type="ECO:0000256" key="1">
    <source>
        <dbReference type="SAM" id="MobiDB-lite"/>
    </source>
</evidence>
<evidence type="ECO:0000313" key="5">
    <source>
        <dbReference type="Proteomes" id="UP000028725"/>
    </source>
</evidence>
<name>A0A085WK71_9BACT</name>
<dbReference type="Pfam" id="PF13628">
    <property type="entry name" value="DUF4142"/>
    <property type="match status" value="1"/>
</dbReference>
<evidence type="ECO:0000313" key="4">
    <source>
        <dbReference type="EMBL" id="KFE68084.1"/>
    </source>
</evidence>
<dbReference type="STRING" id="394096.DB31_7321"/>
<dbReference type="InterPro" id="IPR012347">
    <property type="entry name" value="Ferritin-like"/>
</dbReference>
<feature type="region of interest" description="Disordered" evidence="1">
    <location>
        <begin position="226"/>
        <end position="269"/>
    </location>
</feature>
<dbReference type="EMBL" id="JMCB01000006">
    <property type="protein sequence ID" value="KFE68084.1"/>
    <property type="molecule type" value="Genomic_DNA"/>
</dbReference>
<dbReference type="Gene3D" id="1.20.1260.10">
    <property type="match status" value="1"/>
</dbReference>
<dbReference type="Proteomes" id="UP000028725">
    <property type="component" value="Unassembled WGS sequence"/>
</dbReference>
<sequence length="269" mass="28187">MKRTIQGLLLAGSLVLGGTALAQSTTQATPGVNPGSQGVNRGSQGIPQGQAMKGKSMAKDGMLEHTGFMIPADEKAMLERLHHVNQAEIKLGQLAQQNAQSPDVKSYGETLVKDHTAADQKVMSYAQQKGLKLAEPQPMNDVERKSMAAHKANMEKLQALKGTPFDSCFLAIMVGGHDEALGQLMAAKQGTTDASLTPLLQDLITPVTQHRQQAYTLLGRIGPGAGTGVGGSGSMKPMDSGTGGAGDTHKGSQDIGTQNKMDPGNTKKY</sequence>
<dbReference type="PANTHER" id="PTHR38593:SF1">
    <property type="entry name" value="BLR2558 PROTEIN"/>
    <property type="match status" value="1"/>
</dbReference>
<keyword evidence="5" id="KW-1185">Reference proteome</keyword>
<feature type="region of interest" description="Disordered" evidence="1">
    <location>
        <begin position="26"/>
        <end position="52"/>
    </location>
</feature>
<dbReference type="PANTHER" id="PTHR38593">
    <property type="entry name" value="BLR2558 PROTEIN"/>
    <property type="match status" value="1"/>
</dbReference>
<feature type="domain" description="DUF4142" evidence="3">
    <location>
        <begin position="74"/>
        <end position="217"/>
    </location>
</feature>
<keyword evidence="2" id="KW-0732">Signal</keyword>
<proteinExistence type="predicted"/>
<dbReference type="AlphaFoldDB" id="A0A085WK71"/>
<dbReference type="InterPro" id="IPR025419">
    <property type="entry name" value="DUF4142"/>
</dbReference>
<gene>
    <name evidence="4" type="ORF">DB31_7321</name>
</gene>
<accession>A0A085WK71</accession>
<feature type="signal peptide" evidence="2">
    <location>
        <begin position="1"/>
        <end position="22"/>
    </location>
</feature>
<organism evidence="4 5">
    <name type="scientific">Hyalangium minutum</name>
    <dbReference type="NCBI Taxonomy" id="394096"/>
    <lineage>
        <taxon>Bacteria</taxon>
        <taxon>Pseudomonadati</taxon>
        <taxon>Myxococcota</taxon>
        <taxon>Myxococcia</taxon>
        <taxon>Myxococcales</taxon>
        <taxon>Cystobacterineae</taxon>
        <taxon>Archangiaceae</taxon>
        <taxon>Hyalangium</taxon>
    </lineage>
</organism>
<protein>
    <recommendedName>
        <fullName evidence="3">DUF4142 domain-containing protein</fullName>
    </recommendedName>
</protein>